<keyword evidence="3" id="KW-0500">Molybdenum</keyword>
<evidence type="ECO:0000256" key="7">
    <source>
        <dbReference type="ARBA" id="ARBA00038781"/>
    </source>
</evidence>
<dbReference type="InterPro" id="IPR003593">
    <property type="entry name" value="AAA+_ATPase"/>
</dbReference>
<protein>
    <recommendedName>
        <fullName evidence="9">Molybdate/tungstate import ATP-binding protein WtpC</fullName>
        <ecNumber evidence="8">7.3.2.6</ecNumber>
    </recommendedName>
</protein>
<dbReference type="EMBL" id="BAABKX010000013">
    <property type="protein sequence ID" value="GAA5053581.1"/>
    <property type="molecule type" value="Genomic_DNA"/>
</dbReference>
<dbReference type="InterPro" id="IPR013611">
    <property type="entry name" value="Transp-assoc_OB_typ2"/>
</dbReference>
<evidence type="ECO:0000256" key="9">
    <source>
        <dbReference type="ARBA" id="ARBA00041133"/>
    </source>
</evidence>
<keyword evidence="14" id="KW-1185">Reference proteome</keyword>
<dbReference type="PANTHER" id="PTHR42781">
    <property type="entry name" value="SPERMIDINE/PUTRESCINE IMPORT ATP-BINDING PROTEIN POTA"/>
    <property type="match status" value="1"/>
</dbReference>
<comment type="subunit">
    <text evidence="7">The complex is composed of two ATP-binding proteins (WtpC), two transmembrane proteins (WtpB) and a solute-binding protein (WtpA).</text>
</comment>
<dbReference type="RefSeq" id="WP_227778114.1">
    <property type="nucleotide sequence ID" value="NZ_BAABKX010000013.1"/>
</dbReference>
<sequence>MSLLTVESLTKEFGDVTAVRDVSFNVSDGEFVSILGPSGSGKSTILRMIAGFETPTNGSIRLNTTELVGVPPFERDINMVFQNLALFPHLTVAENIGYGLKQAGVKKSERAERTKKMLQMVHLDGYGSRSPDELSGGEQQRVALARALVNEPELVLFDEPLSSLDRKLRQHMQTELQRIQSETGTTFLYVTHDQEVALSVSDRLVVLNEGEIEQIGSAEDLYETPESTFVADFIGDVNQIPAVVTGTAETEITVEIESKPVSFARNGAPPVSSGDNITVCVRPHKVSVSDTGTDGQLLKTRGTVQERSYQGSDIIYVIETPWGRLIANVRGQKFAVGDDVVVGWNADDMHVFPTEQTPPQEVA</sequence>
<dbReference type="SMART" id="SM00382">
    <property type="entry name" value="AAA"/>
    <property type="match status" value="1"/>
</dbReference>
<dbReference type="InterPro" id="IPR050093">
    <property type="entry name" value="ABC_SmlMolc_Importer"/>
</dbReference>
<dbReference type="PROSITE" id="PS00211">
    <property type="entry name" value="ABC_TRANSPORTER_1"/>
    <property type="match status" value="1"/>
</dbReference>
<evidence type="ECO:0000256" key="11">
    <source>
        <dbReference type="ARBA" id="ARBA00057369"/>
    </source>
</evidence>
<dbReference type="GeneID" id="68616847"/>
<name>A0AAV3UJH8_9EURY</name>
<keyword evidence="2" id="KW-0813">Transport</keyword>
<accession>A0AAV3UJH8</accession>
<dbReference type="Proteomes" id="UP001501729">
    <property type="component" value="Unassembled WGS sequence"/>
</dbReference>
<keyword evidence="5 13" id="KW-0067">ATP-binding</keyword>
<dbReference type="SUPFAM" id="SSF52540">
    <property type="entry name" value="P-loop containing nucleoside triphosphate hydrolases"/>
    <property type="match status" value="1"/>
</dbReference>
<evidence type="ECO:0000256" key="2">
    <source>
        <dbReference type="ARBA" id="ARBA00022448"/>
    </source>
</evidence>
<dbReference type="AlphaFoldDB" id="A0AAV3UJH8"/>
<evidence type="ECO:0000256" key="8">
    <source>
        <dbReference type="ARBA" id="ARBA00039025"/>
    </source>
</evidence>
<dbReference type="Gene3D" id="3.40.50.300">
    <property type="entry name" value="P-loop containing nucleotide triphosphate hydrolases"/>
    <property type="match status" value="1"/>
</dbReference>
<dbReference type="GO" id="GO:0043190">
    <property type="term" value="C:ATP-binding cassette (ABC) transporter complex"/>
    <property type="evidence" value="ECO:0007669"/>
    <property type="project" value="InterPro"/>
</dbReference>
<gene>
    <name evidence="13" type="ORF">GCM10025751_31020</name>
</gene>
<dbReference type="InterPro" id="IPR003439">
    <property type="entry name" value="ABC_transporter-like_ATP-bd"/>
</dbReference>
<feature type="domain" description="ABC transporter" evidence="12">
    <location>
        <begin position="4"/>
        <end position="234"/>
    </location>
</feature>
<evidence type="ECO:0000256" key="3">
    <source>
        <dbReference type="ARBA" id="ARBA00022505"/>
    </source>
</evidence>
<dbReference type="SUPFAM" id="SSF50331">
    <property type="entry name" value="MOP-like"/>
    <property type="match status" value="1"/>
</dbReference>
<comment type="function">
    <text evidence="11">Part of the ABC transporter complex WtpABC involved in molybdate/tungstate import. Responsible for energy coupling to the transport system.</text>
</comment>
<dbReference type="Pfam" id="PF00005">
    <property type="entry name" value="ABC_tran"/>
    <property type="match status" value="1"/>
</dbReference>
<evidence type="ECO:0000256" key="6">
    <source>
        <dbReference type="ARBA" id="ARBA00038307"/>
    </source>
</evidence>
<evidence type="ECO:0000313" key="13">
    <source>
        <dbReference type="EMBL" id="GAA5053581.1"/>
    </source>
</evidence>
<evidence type="ECO:0000256" key="5">
    <source>
        <dbReference type="ARBA" id="ARBA00022840"/>
    </source>
</evidence>
<dbReference type="FunFam" id="3.40.50.300:FF:000425">
    <property type="entry name" value="Probable ABC transporter, ATP-binding subunit"/>
    <property type="match status" value="1"/>
</dbReference>
<comment type="subcellular location">
    <subcellularLocation>
        <location evidence="1">Cell membrane</location>
        <topology evidence="1">Peripheral membrane protein</topology>
    </subcellularLocation>
</comment>
<comment type="caution">
    <text evidence="13">The sequence shown here is derived from an EMBL/GenBank/DDBJ whole genome shotgun (WGS) entry which is preliminary data.</text>
</comment>
<dbReference type="InterPro" id="IPR027417">
    <property type="entry name" value="P-loop_NTPase"/>
</dbReference>
<dbReference type="GO" id="GO:0016887">
    <property type="term" value="F:ATP hydrolysis activity"/>
    <property type="evidence" value="ECO:0007669"/>
    <property type="project" value="InterPro"/>
</dbReference>
<dbReference type="Gene3D" id="2.40.50.100">
    <property type="match status" value="1"/>
</dbReference>
<dbReference type="PANTHER" id="PTHR42781:SF4">
    <property type="entry name" value="SPERMIDINE_PUTRESCINE IMPORT ATP-BINDING PROTEIN POTA"/>
    <property type="match status" value="1"/>
</dbReference>
<proteinExistence type="inferred from homology"/>
<keyword evidence="4" id="KW-0547">Nucleotide-binding</keyword>
<evidence type="ECO:0000259" key="12">
    <source>
        <dbReference type="PROSITE" id="PS50893"/>
    </source>
</evidence>
<dbReference type="PROSITE" id="PS50893">
    <property type="entry name" value="ABC_TRANSPORTER_2"/>
    <property type="match status" value="1"/>
</dbReference>
<evidence type="ECO:0000256" key="1">
    <source>
        <dbReference type="ARBA" id="ARBA00004202"/>
    </source>
</evidence>
<dbReference type="EC" id="7.3.2.6" evidence="8"/>
<reference evidence="13 14" key="1">
    <citation type="journal article" date="2019" name="Int. J. Syst. Evol. Microbiol.">
        <title>The Global Catalogue of Microorganisms (GCM) 10K type strain sequencing project: providing services to taxonomists for standard genome sequencing and annotation.</title>
        <authorList>
            <consortium name="The Broad Institute Genomics Platform"/>
            <consortium name="The Broad Institute Genome Sequencing Center for Infectious Disease"/>
            <person name="Wu L."/>
            <person name="Ma J."/>
        </authorList>
    </citation>
    <scope>NUCLEOTIDE SEQUENCE [LARGE SCALE GENOMIC DNA]</scope>
    <source>
        <strain evidence="13 14">JCM 17504</strain>
    </source>
</reference>
<comment type="similarity">
    <text evidence="6">Belongs to the ABC transporter superfamily. Sulfate/tungstate importer (TC 3.A.1.6) family.</text>
</comment>
<dbReference type="InterPro" id="IPR008995">
    <property type="entry name" value="Mo/tungstate-bd_C_term_dom"/>
</dbReference>
<dbReference type="InterPro" id="IPR017871">
    <property type="entry name" value="ABC_transporter-like_CS"/>
</dbReference>
<organism evidence="13 14">
    <name type="scientific">Haladaptatus pallidirubidus</name>
    <dbReference type="NCBI Taxonomy" id="1008152"/>
    <lineage>
        <taxon>Archaea</taxon>
        <taxon>Methanobacteriati</taxon>
        <taxon>Methanobacteriota</taxon>
        <taxon>Stenosarchaea group</taxon>
        <taxon>Halobacteria</taxon>
        <taxon>Halobacteriales</taxon>
        <taxon>Haladaptataceae</taxon>
        <taxon>Haladaptatus</taxon>
    </lineage>
</organism>
<evidence type="ECO:0000313" key="14">
    <source>
        <dbReference type="Proteomes" id="UP001501729"/>
    </source>
</evidence>
<comment type="catalytic activity">
    <reaction evidence="10">
        <text>tungstate(in) + ATP + H2O = tungstate(out) + ADP + phosphate + H(+)</text>
        <dbReference type="Rhea" id="RHEA:35027"/>
        <dbReference type="ChEBI" id="CHEBI:15377"/>
        <dbReference type="ChEBI" id="CHEBI:15378"/>
        <dbReference type="ChEBI" id="CHEBI:30616"/>
        <dbReference type="ChEBI" id="CHEBI:43474"/>
        <dbReference type="ChEBI" id="CHEBI:46502"/>
        <dbReference type="ChEBI" id="CHEBI:456216"/>
        <dbReference type="EC" id="7.3.2.6"/>
    </reaction>
</comment>
<dbReference type="GO" id="GO:1901238">
    <property type="term" value="F:ABC-type tungstate transporter activity"/>
    <property type="evidence" value="ECO:0007669"/>
    <property type="project" value="UniProtKB-EC"/>
</dbReference>
<dbReference type="GO" id="GO:0005524">
    <property type="term" value="F:ATP binding"/>
    <property type="evidence" value="ECO:0007669"/>
    <property type="project" value="UniProtKB-KW"/>
</dbReference>
<evidence type="ECO:0000256" key="10">
    <source>
        <dbReference type="ARBA" id="ARBA00047936"/>
    </source>
</evidence>
<dbReference type="Pfam" id="PF08402">
    <property type="entry name" value="TOBE_2"/>
    <property type="match status" value="1"/>
</dbReference>
<evidence type="ECO:0000256" key="4">
    <source>
        <dbReference type="ARBA" id="ARBA00022741"/>
    </source>
</evidence>